<dbReference type="EMBL" id="BMJV01000002">
    <property type="protein sequence ID" value="GGG67158.1"/>
    <property type="molecule type" value="Genomic_DNA"/>
</dbReference>
<evidence type="ECO:0000256" key="1">
    <source>
        <dbReference type="SAM" id="MobiDB-lite"/>
    </source>
</evidence>
<gene>
    <name evidence="2" type="ORF">GCM10011415_12590</name>
</gene>
<organism evidence="2 3">
    <name type="scientific">Salipiger pallidus</name>
    <dbReference type="NCBI Taxonomy" id="1775170"/>
    <lineage>
        <taxon>Bacteria</taxon>
        <taxon>Pseudomonadati</taxon>
        <taxon>Pseudomonadota</taxon>
        <taxon>Alphaproteobacteria</taxon>
        <taxon>Rhodobacterales</taxon>
        <taxon>Roseobacteraceae</taxon>
        <taxon>Salipiger</taxon>
    </lineage>
</organism>
<keyword evidence="3" id="KW-1185">Reference proteome</keyword>
<sequence length="55" mass="6127">MGYSPPKKQLDLKDFLSKPAKKRSGAKGFGYRKFPTNPVKPATEADFKTPDPKTD</sequence>
<dbReference type="Proteomes" id="UP000617145">
    <property type="component" value="Unassembled WGS sequence"/>
</dbReference>
<proteinExistence type="predicted"/>
<name>A0A8J2ZIJ0_9RHOB</name>
<feature type="region of interest" description="Disordered" evidence="1">
    <location>
        <begin position="1"/>
        <end position="55"/>
    </location>
</feature>
<feature type="compositionally biased region" description="Basic and acidic residues" evidence="1">
    <location>
        <begin position="43"/>
        <end position="55"/>
    </location>
</feature>
<dbReference type="AlphaFoldDB" id="A0A8J2ZIJ0"/>
<comment type="caution">
    <text evidence="2">The sequence shown here is derived from an EMBL/GenBank/DDBJ whole genome shotgun (WGS) entry which is preliminary data.</text>
</comment>
<reference evidence="2" key="1">
    <citation type="journal article" date="2014" name="Int. J. Syst. Evol. Microbiol.">
        <title>Complete genome sequence of Corynebacterium casei LMG S-19264T (=DSM 44701T), isolated from a smear-ripened cheese.</title>
        <authorList>
            <consortium name="US DOE Joint Genome Institute (JGI-PGF)"/>
            <person name="Walter F."/>
            <person name="Albersmeier A."/>
            <person name="Kalinowski J."/>
            <person name="Ruckert C."/>
        </authorList>
    </citation>
    <scope>NUCLEOTIDE SEQUENCE</scope>
    <source>
        <strain evidence="2">CGMCC 1.15762</strain>
    </source>
</reference>
<reference evidence="2" key="2">
    <citation type="submission" date="2020-09" db="EMBL/GenBank/DDBJ databases">
        <authorList>
            <person name="Sun Q."/>
            <person name="Zhou Y."/>
        </authorList>
    </citation>
    <scope>NUCLEOTIDE SEQUENCE</scope>
    <source>
        <strain evidence="2">CGMCC 1.15762</strain>
    </source>
</reference>
<evidence type="ECO:0000313" key="3">
    <source>
        <dbReference type="Proteomes" id="UP000617145"/>
    </source>
</evidence>
<evidence type="ECO:0000313" key="2">
    <source>
        <dbReference type="EMBL" id="GGG67158.1"/>
    </source>
</evidence>
<accession>A0A8J2ZIJ0</accession>
<protein>
    <submittedName>
        <fullName evidence="2">Uncharacterized protein</fullName>
    </submittedName>
</protein>
<dbReference type="RefSeq" id="WP_188789379.1">
    <property type="nucleotide sequence ID" value="NZ_BMJV01000002.1"/>
</dbReference>